<feature type="region of interest" description="Disordered" evidence="1">
    <location>
        <begin position="1"/>
        <end position="24"/>
    </location>
</feature>
<feature type="compositionally biased region" description="Acidic residues" evidence="1">
    <location>
        <begin position="1"/>
        <end position="11"/>
    </location>
</feature>
<name>A0AAV8WLR1_9CUCU</name>
<organism evidence="2 3">
    <name type="scientific">Rhamnusium bicolor</name>
    <dbReference type="NCBI Taxonomy" id="1586634"/>
    <lineage>
        <taxon>Eukaryota</taxon>
        <taxon>Metazoa</taxon>
        <taxon>Ecdysozoa</taxon>
        <taxon>Arthropoda</taxon>
        <taxon>Hexapoda</taxon>
        <taxon>Insecta</taxon>
        <taxon>Pterygota</taxon>
        <taxon>Neoptera</taxon>
        <taxon>Endopterygota</taxon>
        <taxon>Coleoptera</taxon>
        <taxon>Polyphaga</taxon>
        <taxon>Cucujiformia</taxon>
        <taxon>Chrysomeloidea</taxon>
        <taxon>Cerambycidae</taxon>
        <taxon>Lepturinae</taxon>
        <taxon>Rhagiini</taxon>
        <taxon>Rhamnusium</taxon>
    </lineage>
</organism>
<evidence type="ECO:0000256" key="1">
    <source>
        <dbReference type="SAM" id="MobiDB-lite"/>
    </source>
</evidence>
<proteinExistence type="predicted"/>
<feature type="compositionally biased region" description="Acidic residues" evidence="1">
    <location>
        <begin position="42"/>
        <end position="51"/>
    </location>
</feature>
<reference evidence="2" key="1">
    <citation type="journal article" date="2023" name="Insect Mol. Biol.">
        <title>Genome sequencing provides insights into the evolution of gene families encoding plant cell wall-degrading enzymes in longhorned beetles.</title>
        <authorList>
            <person name="Shin N.R."/>
            <person name="Okamura Y."/>
            <person name="Kirsch R."/>
            <person name="Pauchet Y."/>
        </authorList>
    </citation>
    <scope>NUCLEOTIDE SEQUENCE</scope>
    <source>
        <strain evidence="2">RBIC_L_NR</strain>
    </source>
</reference>
<dbReference type="AlphaFoldDB" id="A0AAV8WLR1"/>
<accession>A0AAV8WLR1</accession>
<evidence type="ECO:0000313" key="3">
    <source>
        <dbReference type="Proteomes" id="UP001162156"/>
    </source>
</evidence>
<sequence length="66" mass="7352">MFYPNVDEDSEAEKLSPLLQRSDSTSRANNLALNMADVVDPIDDADTDQEEQACAMVPEKSKNYSK</sequence>
<dbReference type="Proteomes" id="UP001162156">
    <property type="component" value="Unassembled WGS sequence"/>
</dbReference>
<feature type="region of interest" description="Disordered" evidence="1">
    <location>
        <begin position="42"/>
        <end position="66"/>
    </location>
</feature>
<dbReference type="EMBL" id="JANEYF010005661">
    <property type="protein sequence ID" value="KAJ8927434.1"/>
    <property type="molecule type" value="Genomic_DNA"/>
</dbReference>
<keyword evidence="3" id="KW-1185">Reference proteome</keyword>
<evidence type="ECO:0000313" key="2">
    <source>
        <dbReference type="EMBL" id="KAJ8927434.1"/>
    </source>
</evidence>
<comment type="caution">
    <text evidence="2">The sequence shown here is derived from an EMBL/GenBank/DDBJ whole genome shotgun (WGS) entry which is preliminary data.</text>
</comment>
<protein>
    <submittedName>
        <fullName evidence="2">Uncharacterized protein</fullName>
    </submittedName>
</protein>
<gene>
    <name evidence="2" type="ORF">NQ314_020104</name>
</gene>